<dbReference type="InterPro" id="IPR004519">
    <property type="entry name" value="RNAP_E/RPC8"/>
</dbReference>
<dbReference type="Gene3D" id="2.40.50.140">
    <property type="entry name" value="Nucleic acid-binding proteins"/>
    <property type="match status" value="1"/>
</dbReference>
<evidence type="ECO:0000256" key="4">
    <source>
        <dbReference type="HAMAP-Rule" id="MF_00865"/>
    </source>
</evidence>
<name>A0AAF0IAG3_ODILC</name>
<evidence type="ECO:0000256" key="1">
    <source>
        <dbReference type="ARBA" id="ARBA00009307"/>
    </source>
</evidence>
<dbReference type="FunFam" id="3.30.1490.120:FF:000001">
    <property type="entry name" value="DNA-directed RNA polymerase II subunit RPB7"/>
    <property type="match status" value="1"/>
</dbReference>
<comment type="subunit">
    <text evidence="4">Part of the RNA polymerase complex. Forms a stalk with Rpo4 that extends from the main structure.</text>
</comment>
<dbReference type="InterPro" id="IPR036898">
    <property type="entry name" value="RNA_pol_Rpb7-like_N_sf"/>
</dbReference>
<comment type="similarity">
    <text evidence="1 4">Belongs to the eukaryotic RPB7/RPC8 RNA polymerase subunit family.</text>
</comment>
<evidence type="ECO:0000256" key="3">
    <source>
        <dbReference type="ARBA" id="ARBA00023163"/>
    </source>
</evidence>
<evidence type="ECO:0000313" key="6">
    <source>
        <dbReference type="EMBL" id="WEU39715.1"/>
    </source>
</evidence>
<dbReference type="Pfam" id="PF00575">
    <property type="entry name" value="S1"/>
    <property type="match status" value="1"/>
</dbReference>
<reference evidence="6" key="1">
    <citation type="journal article" date="2017" name="Nature">
        <title>Asgard archaea illuminate the origin of eukaryotic cellular complexity.</title>
        <authorList>
            <person name="Zaremba-Niedzwiedzka K."/>
            <person name="Caceres E.F."/>
            <person name="Saw J.H."/>
            <person name="Backstrom D."/>
            <person name="Juzokaite L."/>
            <person name="Vancaester E."/>
            <person name="Seitz K.W."/>
            <person name="Anantharaman K."/>
            <person name="Starnawski P."/>
            <person name="Kjeldsen K.U."/>
            <person name="Scott M.B."/>
            <person name="Nunoura T."/>
            <person name="Banfield J.F."/>
            <person name="Schramm A."/>
            <person name="Baker B.J."/>
            <person name="Spang A."/>
            <person name="Ettema T.J.G."/>
        </authorList>
    </citation>
    <scope>NUCLEOTIDE SEQUENCE</scope>
    <source>
        <strain evidence="6">LCB_4</strain>
    </source>
</reference>
<dbReference type="HAMAP" id="MF_00865">
    <property type="entry name" value="RNApol_arch_Rpo7"/>
    <property type="match status" value="1"/>
</dbReference>
<keyword evidence="4 6" id="KW-0808">Transferase</keyword>
<comment type="subcellular location">
    <subcellularLocation>
        <location evidence="4">Cytoplasm</location>
    </subcellularLocation>
</comment>
<dbReference type="EMBL" id="CP091871">
    <property type="protein sequence ID" value="WEU39715.1"/>
    <property type="molecule type" value="Genomic_DNA"/>
</dbReference>
<keyword evidence="2 4" id="KW-0240">DNA-directed RNA polymerase</keyword>
<dbReference type="Pfam" id="PF03876">
    <property type="entry name" value="SHS2_Rpb7-N"/>
    <property type="match status" value="1"/>
</dbReference>
<dbReference type="GO" id="GO:0003677">
    <property type="term" value="F:DNA binding"/>
    <property type="evidence" value="ECO:0007669"/>
    <property type="project" value="InterPro"/>
</dbReference>
<evidence type="ECO:0000313" key="7">
    <source>
        <dbReference type="Proteomes" id="UP000186851"/>
    </source>
</evidence>
<dbReference type="SUPFAM" id="SSF88798">
    <property type="entry name" value="N-terminal, heterodimerisation domain of RBP7 (RpoE)"/>
    <property type="match status" value="1"/>
</dbReference>
<organism evidence="6 7">
    <name type="scientific">Odinarchaeota yellowstonii (strain LCB_4)</name>
    <dbReference type="NCBI Taxonomy" id="1841599"/>
    <lineage>
        <taxon>Archaea</taxon>
        <taxon>Promethearchaeati</taxon>
        <taxon>Candidatus Odinarchaeota</taxon>
        <taxon>Candidatus Odinarchaeia</taxon>
        <taxon>Candidatus Odinarchaeales</taxon>
        <taxon>Candidatus Odinarchaeaceae</taxon>
        <taxon>Candidatus Odinarchaeum</taxon>
    </lineage>
</organism>
<dbReference type="EC" id="2.7.7.6" evidence="4"/>
<protein>
    <recommendedName>
        <fullName evidence="4">DNA-directed RNA polymerase subunit Rpo7</fullName>
        <ecNumber evidence="4">2.7.7.6</ecNumber>
    </recommendedName>
    <alternativeName>
        <fullName evidence="4">DNA-directed RNA polymerase subunit E</fullName>
    </alternativeName>
</protein>
<dbReference type="PANTHER" id="PTHR12709:SF4">
    <property type="entry name" value="DNA-DIRECTED RNA POLYMERASE II SUBUNIT RPB7"/>
    <property type="match status" value="1"/>
</dbReference>
<dbReference type="Proteomes" id="UP000186851">
    <property type="component" value="Chromosome"/>
</dbReference>
<evidence type="ECO:0000259" key="5">
    <source>
        <dbReference type="PROSITE" id="PS50126"/>
    </source>
</evidence>
<dbReference type="NCBIfam" id="NF006333">
    <property type="entry name" value="PRK08563.1"/>
    <property type="match status" value="1"/>
</dbReference>
<dbReference type="AlphaFoldDB" id="A0AAF0IAG3"/>
<sequence>MYKLLTVRDNIRIPPSRFGEEIEKVSLEILREAYEGTMTTELGFIVAVIKILELGPGKIIPGDGATYHSVVFEALAFKPELQQIVEGEVVEVVDFGVFIRLGPLDGLCHVSQVTDDFISYDQKRSALLGKESGRILSVGDHVRARIIAVSLKGASRSGKIGLTMRQPYLGKIEWIKEDIKKLEVKEPKKTQSK</sequence>
<comment type="function">
    <text evidence="4">DNA-dependent RNA polymerase (RNAP) catalyzes the transcription of DNA into RNA using the four ribonucleoside triphosphates as substrates.</text>
</comment>
<dbReference type="GO" id="GO:0006352">
    <property type="term" value="P:DNA-templated transcription initiation"/>
    <property type="evidence" value="ECO:0007669"/>
    <property type="project" value="InterPro"/>
</dbReference>
<dbReference type="Gene3D" id="3.30.1490.120">
    <property type="entry name" value="RNA polymerase Rpb7-like, N-terminal domain"/>
    <property type="match status" value="1"/>
</dbReference>
<gene>
    <name evidence="4" type="primary">rpo7</name>
    <name evidence="4" type="synonym">rpoE</name>
    <name evidence="6" type="ORF">OdinLCB4_004320</name>
</gene>
<proteinExistence type="inferred from homology"/>
<dbReference type="KEGG" id="oyw:OdinLCB4_004320"/>
<dbReference type="GO" id="GO:0003899">
    <property type="term" value="F:DNA-directed RNA polymerase activity"/>
    <property type="evidence" value="ECO:0007669"/>
    <property type="project" value="UniProtKB-UniRule"/>
</dbReference>
<keyword evidence="4" id="KW-0963">Cytoplasm</keyword>
<dbReference type="InterPro" id="IPR045113">
    <property type="entry name" value="Rpb7-like"/>
</dbReference>
<dbReference type="CDD" id="cd04460">
    <property type="entry name" value="S1_RpoE"/>
    <property type="match status" value="1"/>
</dbReference>
<dbReference type="GO" id="GO:0000428">
    <property type="term" value="C:DNA-directed RNA polymerase complex"/>
    <property type="evidence" value="ECO:0007669"/>
    <property type="project" value="UniProtKB-KW"/>
</dbReference>
<accession>A0AAF0IAG3</accession>
<dbReference type="SUPFAM" id="SSF50249">
    <property type="entry name" value="Nucleic acid-binding proteins"/>
    <property type="match status" value="1"/>
</dbReference>
<comment type="catalytic activity">
    <reaction evidence="4">
        <text>RNA(n) + a ribonucleoside 5'-triphosphate = RNA(n+1) + diphosphate</text>
        <dbReference type="Rhea" id="RHEA:21248"/>
        <dbReference type="Rhea" id="RHEA-COMP:14527"/>
        <dbReference type="Rhea" id="RHEA-COMP:17342"/>
        <dbReference type="ChEBI" id="CHEBI:33019"/>
        <dbReference type="ChEBI" id="CHEBI:61557"/>
        <dbReference type="ChEBI" id="CHEBI:140395"/>
        <dbReference type="EC" id="2.7.7.6"/>
    </reaction>
</comment>
<dbReference type="PROSITE" id="PS50126">
    <property type="entry name" value="S1"/>
    <property type="match status" value="1"/>
</dbReference>
<dbReference type="SMART" id="SM00316">
    <property type="entry name" value="S1"/>
    <property type="match status" value="1"/>
</dbReference>
<comment type="domain">
    <text evidence="4">Forms 2 domains with an elongated structure; Rpo4 packs into the hinge region between the 2 domains.</text>
</comment>
<dbReference type="PANTHER" id="PTHR12709">
    <property type="entry name" value="DNA-DIRECTED RNA POLYMERASE II, III"/>
    <property type="match status" value="1"/>
</dbReference>
<dbReference type="CDD" id="cd04331">
    <property type="entry name" value="RNAP_E_N"/>
    <property type="match status" value="1"/>
</dbReference>
<feature type="domain" description="S1 motif" evidence="5">
    <location>
        <begin position="82"/>
        <end position="165"/>
    </location>
</feature>
<dbReference type="InterPro" id="IPR005576">
    <property type="entry name" value="Rpb7-like_N"/>
</dbReference>
<dbReference type="InterPro" id="IPR046399">
    <property type="entry name" value="RNApol_Rpo7"/>
</dbReference>
<dbReference type="InterPro" id="IPR012340">
    <property type="entry name" value="NA-bd_OB-fold"/>
</dbReference>
<dbReference type="NCBIfam" id="TIGR00448">
    <property type="entry name" value="rpoE"/>
    <property type="match status" value="1"/>
</dbReference>
<keyword evidence="3 4" id="KW-0804">Transcription</keyword>
<dbReference type="GO" id="GO:0005737">
    <property type="term" value="C:cytoplasm"/>
    <property type="evidence" value="ECO:0007669"/>
    <property type="project" value="UniProtKB-SubCell"/>
</dbReference>
<evidence type="ECO:0000256" key="2">
    <source>
        <dbReference type="ARBA" id="ARBA00022478"/>
    </source>
</evidence>
<keyword evidence="4 6" id="KW-0548">Nucleotidyltransferase</keyword>
<dbReference type="InterPro" id="IPR003029">
    <property type="entry name" value="S1_domain"/>
</dbReference>
<reference evidence="6" key="2">
    <citation type="journal article" date="2022" name="Nat. Microbiol.">
        <title>A closed Candidatus Odinarchaeum chromosome exposes Asgard archaeal viruses.</title>
        <authorList>
            <person name="Tamarit D."/>
            <person name="Caceres E.F."/>
            <person name="Krupovic M."/>
            <person name="Nijland R."/>
            <person name="Eme L."/>
            <person name="Robinson N.P."/>
            <person name="Ettema T.J.G."/>
        </authorList>
    </citation>
    <scope>NUCLEOTIDE SEQUENCE</scope>
    <source>
        <strain evidence="6">LCB_4</strain>
    </source>
</reference>